<keyword evidence="1" id="KW-0472">Membrane</keyword>
<keyword evidence="2" id="KW-0732">Signal</keyword>
<feature type="chain" id="PRO_5039015657" description="TPM domain-containing protein" evidence="2">
    <location>
        <begin position="23"/>
        <end position="690"/>
    </location>
</feature>
<dbReference type="Gene3D" id="3.10.310.50">
    <property type="match status" value="1"/>
</dbReference>
<proteinExistence type="predicted"/>
<accession>A0A2X2YJZ1</accession>
<feature type="signal peptide" evidence="2">
    <location>
        <begin position="1"/>
        <end position="22"/>
    </location>
</feature>
<keyword evidence="1" id="KW-1133">Transmembrane helix</keyword>
<dbReference type="EMBL" id="UASJ01000001">
    <property type="protein sequence ID" value="SQB63421.1"/>
    <property type="molecule type" value="Genomic_DNA"/>
</dbReference>
<sequence>MFSRIRFIAVSFILVMAGFVPADFAQASPAVQPAADPLDVSSSQIYDPDNKLGDDGIYQVKSSLEAAKNFNMSVYIAIVPDFGELSPREWNEKTMQLSHLQANSYLLSIAYNPNADGAGEIAASSTAGSAINSAQAGDRAMQVLPYQLSNGDYASGVSSFVQQLMDLAMSAKSGPAAPADNADVSGSSTNNWFILMLILAMLVAVALAIAIYRRNSYSTAAKPQDSAKFDRVEKVNQDSAVEGNATFAPATATETEPPENATQSFATFETPALVGDTPETVPTDTFVAAAPTAAPPEQIQPEAPTYPEPEMLFDEAAAAASEVSYERGLNAVHDLNKAIFAAAEDLHASVEAFGPAETTNFAATLDFSREQANALMNWLAGADLVSSEEVGQVEDSVQQVKQTLSAEVLEFTKRRYNPDQVEVSLNRLAAAWNRARKSLAQVEIVEKQLEADYPQANLGHASANLSQSKRLLKAAYKGILSGQKCLQEGDAKTAIRYARGSERAITQTEFALEHITKLGAFLSETKEHLSNMLETLNANVQTVRTYDPEASGQEIAITLRTMEKAQKALVGEGDPIEALSKLCGLQANLFNIYGTSVLAQDLTQLQGQFPLRLEWEQQHLELLRTDIMLRRNSIDPQIELELARCEQLIAQAREKLPQGPLIGMTMLSTSAEMLIQLGSGIPEAFPTPAK</sequence>
<dbReference type="InterPro" id="IPR007621">
    <property type="entry name" value="TPM_dom"/>
</dbReference>
<dbReference type="AlphaFoldDB" id="A0A2X2YJZ1"/>
<name>A0A2X2YJZ1_9ACTO</name>
<evidence type="ECO:0000256" key="1">
    <source>
        <dbReference type="SAM" id="Phobius"/>
    </source>
</evidence>
<feature type="transmembrane region" description="Helical" evidence="1">
    <location>
        <begin position="192"/>
        <end position="212"/>
    </location>
</feature>
<dbReference type="Pfam" id="PF04536">
    <property type="entry name" value="TPM_phosphatase"/>
    <property type="match status" value="1"/>
</dbReference>
<feature type="domain" description="TPM" evidence="3">
    <location>
        <begin position="46"/>
        <end position="166"/>
    </location>
</feature>
<evidence type="ECO:0000313" key="5">
    <source>
        <dbReference type="Proteomes" id="UP000250245"/>
    </source>
</evidence>
<reference evidence="4 5" key="1">
    <citation type="submission" date="2018-06" db="EMBL/GenBank/DDBJ databases">
        <authorList>
            <consortium name="Pathogen Informatics"/>
            <person name="Doyle S."/>
        </authorList>
    </citation>
    <scope>NUCLEOTIDE SEQUENCE [LARGE SCALE GENOMIC DNA]</scope>
    <source>
        <strain evidence="4 5">NCTC11820</strain>
    </source>
</reference>
<organism evidence="4 5">
    <name type="scientific">Mobiluncus curtisii</name>
    <dbReference type="NCBI Taxonomy" id="2051"/>
    <lineage>
        <taxon>Bacteria</taxon>
        <taxon>Bacillati</taxon>
        <taxon>Actinomycetota</taxon>
        <taxon>Actinomycetes</taxon>
        <taxon>Actinomycetales</taxon>
        <taxon>Actinomycetaceae</taxon>
        <taxon>Mobiluncus</taxon>
    </lineage>
</organism>
<evidence type="ECO:0000256" key="2">
    <source>
        <dbReference type="SAM" id="SignalP"/>
    </source>
</evidence>
<protein>
    <recommendedName>
        <fullName evidence="3">TPM domain-containing protein</fullName>
    </recommendedName>
</protein>
<evidence type="ECO:0000313" key="4">
    <source>
        <dbReference type="EMBL" id="SQB63421.1"/>
    </source>
</evidence>
<dbReference type="Proteomes" id="UP000250245">
    <property type="component" value="Unassembled WGS sequence"/>
</dbReference>
<keyword evidence="1" id="KW-0812">Transmembrane</keyword>
<evidence type="ECO:0000259" key="3">
    <source>
        <dbReference type="Pfam" id="PF04536"/>
    </source>
</evidence>
<gene>
    <name evidence="4" type="ORF">NCTC11820_00192</name>
</gene>